<dbReference type="EMBL" id="CAJMWZ010000189">
    <property type="protein sequence ID" value="CAE6412975.1"/>
    <property type="molecule type" value="Genomic_DNA"/>
</dbReference>
<protein>
    <submittedName>
        <fullName evidence="1">Uncharacterized protein</fullName>
    </submittedName>
</protein>
<gene>
    <name evidence="1" type="ORF">RDB_LOCUS2803</name>
</gene>
<name>A0A8H2X3X4_9AGAM</name>
<dbReference type="AlphaFoldDB" id="A0A8H2X3X4"/>
<accession>A0A8H2X3X4</accession>
<organism evidence="1 2">
    <name type="scientific">Rhizoctonia solani</name>
    <dbReference type="NCBI Taxonomy" id="456999"/>
    <lineage>
        <taxon>Eukaryota</taxon>
        <taxon>Fungi</taxon>
        <taxon>Dikarya</taxon>
        <taxon>Basidiomycota</taxon>
        <taxon>Agaricomycotina</taxon>
        <taxon>Agaricomycetes</taxon>
        <taxon>Cantharellales</taxon>
        <taxon>Ceratobasidiaceae</taxon>
        <taxon>Rhizoctonia</taxon>
    </lineage>
</organism>
<sequence>MITDYATSALEPRNKITPGRSHVCKVCEKTPAIGEVSTSESRILQHLLDVHGISEPKIDEHYSPKILVSEPFGAEDYDSDDSFSGYYFKFDTEAYLQHVFNDAGYGYGEDNEDW</sequence>
<evidence type="ECO:0000313" key="2">
    <source>
        <dbReference type="Proteomes" id="UP000663850"/>
    </source>
</evidence>
<reference evidence="1" key="1">
    <citation type="submission" date="2021-01" db="EMBL/GenBank/DDBJ databases">
        <authorList>
            <person name="Kaushik A."/>
        </authorList>
    </citation>
    <scope>NUCLEOTIDE SEQUENCE</scope>
    <source>
        <strain evidence="1">Type strain: AG8-Rh-89/</strain>
    </source>
</reference>
<comment type="caution">
    <text evidence="1">The sequence shown here is derived from an EMBL/GenBank/DDBJ whole genome shotgun (WGS) entry which is preliminary data.</text>
</comment>
<evidence type="ECO:0000313" key="1">
    <source>
        <dbReference type="EMBL" id="CAE6412975.1"/>
    </source>
</evidence>
<dbReference type="Proteomes" id="UP000663850">
    <property type="component" value="Unassembled WGS sequence"/>
</dbReference>
<proteinExistence type="predicted"/>